<evidence type="ECO:0000313" key="6">
    <source>
        <dbReference type="EMBL" id="RDJ20623.1"/>
    </source>
</evidence>
<comment type="similarity">
    <text evidence="1">Belongs to the LysR transcriptional regulatory family.</text>
</comment>
<dbReference type="OrthoDB" id="9803735at2"/>
<dbReference type="Gene3D" id="1.10.10.10">
    <property type="entry name" value="Winged helix-like DNA-binding domain superfamily/Winged helix DNA-binding domain"/>
    <property type="match status" value="1"/>
</dbReference>
<accession>A0A370L046</accession>
<protein>
    <submittedName>
        <fullName evidence="6">LysR family transcriptional regulator</fullName>
    </submittedName>
</protein>
<dbReference type="SUPFAM" id="SSF53850">
    <property type="entry name" value="Periplasmic binding protein-like II"/>
    <property type="match status" value="1"/>
</dbReference>
<dbReference type="GO" id="GO:0003700">
    <property type="term" value="F:DNA-binding transcription factor activity"/>
    <property type="evidence" value="ECO:0007669"/>
    <property type="project" value="InterPro"/>
</dbReference>
<gene>
    <name evidence="6" type="ORF">DWE98_23035</name>
</gene>
<feature type="domain" description="HTH lysR-type" evidence="5">
    <location>
        <begin position="1"/>
        <end position="58"/>
    </location>
</feature>
<dbReference type="GO" id="GO:0003677">
    <property type="term" value="F:DNA binding"/>
    <property type="evidence" value="ECO:0007669"/>
    <property type="project" value="UniProtKB-KW"/>
</dbReference>
<keyword evidence="7" id="KW-1185">Reference proteome</keyword>
<dbReference type="InterPro" id="IPR005119">
    <property type="entry name" value="LysR_subst-bd"/>
</dbReference>
<dbReference type="InterPro" id="IPR036388">
    <property type="entry name" value="WH-like_DNA-bd_sf"/>
</dbReference>
<proteinExistence type="inferred from homology"/>
<dbReference type="Proteomes" id="UP000255207">
    <property type="component" value="Unassembled WGS sequence"/>
</dbReference>
<evidence type="ECO:0000256" key="3">
    <source>
        <dbReference type="ARBA" id="ARBA00023125"/>
    </source>
</evidence>
<dbReference type="FunFam" id="1.10.10.10:FF:000001">
    <property type="entry name" value="LysR family transcriptional regulator"/>
    <property type="match status" value="1"/>
</dbReference>
<dbReference type="PRINTS" id="PR00039">
    <property type="entry name" value="HTHLYSR"/>
</dbReference>
<dbReference type="SUPFAM" id="SSF46785">
    <property type="entry name" value="Winged helix' DNA-binding domain"/>
    <property type="match status" value="1"/>
</dbReference>
<dbReference type="RefSeq" id="WP_114831661.1">
    <property type="nucleotide sequence ID" value="NZ_QQTO01000011.1"/>
</dbReference>
<evidence type="ECO:0000256" key="1">
    <source>
        <dbReference type="ARBA" id="ARBA00009437"/>
    </source>
</evidence>
<comment type="caution">
    <text evidence="6">The sequence shown here is derived from an EMBL/GenBank/DDBJ whole genome shotgun (WGS) entry which is preliminary data.</text>
</comment>
<dbReference type="Pfam" id="PF00126">
    <property type="entry name" value="HTH_1"/>
    <property type="match status" value="1"/>
</dbReference>
<organism evidence="6 7">
    <name type="scientific">Bosea caraganae</name>
    <dbReference type="NCBI Taxonomy" id="2763117"/>
    <lineage>
        <taxon>Bacteria</taxon>
        <taxon>Pseudomonadati</taxon>
        <taxon>Pseudomonadota</taxon>
        <taxon>Alphaproteobacteria</taxon>
        <taxon>Hyphomicrobiales</taxon>
        <taxon>Boseaceae</taxon>
        <taxon>Bosea</taxon>
    </lineage>
</organism>
<reference evidence="7" key="1">
    <citation type="submission" date="2018-07" db="EMBL/GenBank/DDBJ databases">
        <authorList>
            <person name="Safronova V.I."/>
            <person name="Chirak E.R."/>
            <person name="Sazanova A.L."/>
        </authorList>
    </citation>
    <scope>NUCLEOTIDE SEQUENCE [LARGE SCALE GENOMIC DNA]</scope>
    <source>
        <strain evidence="7">RCAM04685</strain>
    </source>
</reference>
<dbReference type="CDD" id="cd05466">
    <property type="entry name" value="PBP2_LTTR_substrate"/>
    <property type="match status" value="1"/>
</dbReference>
<sequence length="301" mass="33316">MNDAQLRCFHLAATEESITRAAARLGISQPTVSAQIKTLEEGYGVQLFRRVGRKIELTDFGAHLKAITERIYAAQDEARELLIGHQNLSKGHLRIGAVGPFHVFPVLRELGTKYPDVTFSLRSGNSTSIYDALARYDIDVGILADLKPGDRKFHIQFLRRDDIVLLVNRDHPFAAKAFVSYAELAHETIILREQGSVTRSTFLSALIAEDHSMPRFLEIETREATKEAVACGFGIAPLLRSEAGEDERCTLVRIAPLAPGFDEYVACPRDLIRTPLIKAFLDAASTVSAQLDMLKAARADN</sequence>
<evidence type="ECO:0000256" key="4">
    <source>
        <dbReference type="ARBA" id="ARBA00023163"/>
    </source>
</evidence>
<dbReference type="AlphaFoldDB" id="A0A370L046"/>
<dbReference type="GO" id="GO:0032993">
    <property type="term" value="C:protein-DNA complex"/>
    <property type="evidence" value="ECO:0007669"/>
    <property type="project" value="TreeGrafter"/>
</dbReference>
<dbReference type="EMBL" id="QQTP01000016">
    <property type="protein sequence ID" value="RDJ20623.1"/>
    <property type="molecule type" value="Genomic_DNA"/>
</dbReference>
<keyword evidence="3" id="KW-0238">DNA-binding</keyword>
<dbReference type="PROSITE" id="PS50931">
    <property type="entry name" value="HTH_LYSR"/>
    <property type="match status" value="1"/>
</dbReference>
<keyword evidence="4" id="KW-0804">Transcription</keyword>
<evidence type="ECO:0000313" key="7">
    <source>
        <dbReference type="Proteomes" id="UP000255207"/>
    </source>
</evidence>
<dbReference type="PANTHER" id="PTHR30346:SF0">
    <property type="entry name" value="HCA OPERON TRANSCRIPTIONAL ACTIVATOR HCAR"/>
    <property type="match status" value="1"/>
</dbReference>
<dbReference type="Pfam" id="PF03466">
    <property type="entry name" value="LysR_substrate"/>
    <property type="match status" value="1"/>
</dbReference>
<name>A0A370L046_9HYPH</name>
<dbReference type="Gene3D" id="3.40.190.290">
    <property type="match status" value="1"/>
</dbReference>
<keyword evidence="2" id="KW-0805">Transcription regulation</keyword>
<dbReference type="PANTHER" id="PTHR30346">
    <property type="entry name" value="TRANSCRIPTIONAL DUAL REGULATOR HCAR-RELATED"/>
    <property type="match status" value="1"/>
</dbReference>
<evidence type="ECO:0000256" key="2">
    <source>
        <dbReference type="ARBA" id="ARBA00023015"/>
    </source>
</evidence>
<dbReference type="InterPro" id="IPR036390">
    <property type="entry name" value="WH_DNA-bd_sf"/>
</dbReference>
<evidence type="ECO:0000259" key="5">
    <source>
        <dbReference type="PROSITE" id="PS50931"/>
    </source>
</evidence>
<dbReference type="InterPro" id="IPR000847">
    <property type="entry name" value="LysR_HTH_N"/>
</dbReference>